<dbReference type="Gene3D" id="3.30.420.40">
    <property type="match status" value="2"/>
</dbReference>
<feature type="binding site" evidence="8">
    <location>
        <begin position="133"/>
        <end position="137"/>
    </location>
    <ligand>
        <name>substrate</name>
    </ligand>
</feature>
<comment type="catalytic activity">
    <reaction evidence="7 8">
        <text>L-threonylcarbamoyladenylate + adenosine(37) in tRNA = N(6)-L-threonylcarbamoyladenosine(37) in tRNA + AMP + H(+)</text>
        <dbReference type="Rhea" id="RHEA:37059"/>
        <dbReference type="Rhea" id="RHEA-COMP:10162"/>
        <dbReference type="Rhea" id="RHEA-COMP:10163"/>
        <dbReference type="ChEBI" id="CHEBI:15378"/>
        <dbReference type="ChEBI" id="CHEBI:73682"/>
        <dbReference type="ChEBI" id="CHEBI:74411"/>
        <dbReference type="ChEBI" id="CHEBI:74418"/>
        <dbReference type="ChEBI" id="CHEBI:456215"/>
        <dbReference type="EC" id="2.3.1.234"/>
    </reaction>
</comment>
<reference evidence="10" key="1">
    <citation type="submission" date="2020-10" db="EMBL/GenBank/DDBJ databases">
        <authorList>
            <person name="Gilroy R."/>
        </authorList>
    </citation>
    <scope>NUCLEOTIDE SEQUENCE</scope>
    <source>
        <strain evidence="10">CHK165-10780</strain>
    </source>
</reference>
<comment type="caution">
    <text evidence="10">The sequence shown here is derived from an EMBL/GenBank/DDBJ whole genome shotgun (WGS) entry which is preliminary data.</text>
</comment>
<evidence type="ECO:0000256" key="8">
    <source>
        <dbReference type="HAMAP-Rule" id="MF_01445"/>
    </source>
</evidence>
<protein>
    <recommendedName>
        <fullName evidence="8">tRNA N6-adenosine threonylcarbamoyltransferase</fullName>
        <ecNumber evidence="8">2.3.1.234</ecNumber>
    </recommendedName>
    <alternativeName>
        <fullName evidence="8">N6-L-threonylcarbamoyladenine synthase</fullName>
        <shortName evidence="8">t(6)A synthase</shortName>
    </alternativeName>
    <alternativeName>
        <fullName evidence="8">t(6)A37 threonylcarbamoyladenosine biosynthesis protein TsaD</fullName>
    </alternativeName>
    <alternativeName>
        <fullName evidence="8">tRNA threonylcarbamoyladenosine biosynthesis protein TsaD</fullName>
    </alternativeName>
</protein>
<evidence type="ECO:0000256" key="1">
    <source>
        <dbReference type="ARBA" id="ARBA00022490"/>
    </source>
</evidence>
<dbReference type="Proteomes" id="UP000886725">
    <property type="component" value="Unassembled WGS sequence"/>
</dbReference>
<dbReference type="SUPFAM" id="SSF53067">
    <property type="entry name" value="Actin-like ATPase domain"/>
    <property type="match status" value="2"/>
</dbReference>
<dbReference type="EMBL" id="DVFU01000096">
    <property type="protein sequence ID" value="HIQ65069.1"/>
    <property type="molecule type" value="Genomic_DNA"/>
</dbReference>
<evidence type="ECO:0000256" key="5">
    <source>
        <dbReference type="ARBA" id="ARBA00023004"/>
    </source>
</evidence>
<comment type="cofactor">
    <cofactor evidence="8">
        <name>Fe(2+)</name>
        <dbReference type="ChEBI" id="CHEBI:29033"/>
    </cofactor>
    <text evidence="8">Binds 1 Fe(2+) ion per subunit.</text>
</comment>
<accession>A0A9D0YZS7</accession>
<evidence type="ECO:0000313" key="10">
    <source>
        <dbReference type="EMBL" id="HIQ65069.1"/>
    </source>
</evidence>
<feature type="binding site" evidence="8">
    <location>
        <position position="271"/>
    </location>
    <ligand>
        <name>substrate</name>
    </ligand>
</feature>
<evidence type="ECO:0000259" key="9">
    <source>
        <dbReference type="Pfam" id="PF00814"/>
    </source>
</evidence>
<dbReference type="InterPro" id="IPR017861">
    <property type="entry name" value="KAE1/TsaD"/>
</dbReference>
<dbReference type="FunFam" id="3.30.420.40:FF:000012">
    <property type="entry name" value="tRNA N6-adenosine threonylcarbamoyltransferase"/>
    <property type="match status" value="1"/>
</dbReference>
<keyword evidence="5 8" id="KW-0408">Iron</keyword>
<organism evidence="10 11">
    <name type="scientific">Candidatus Faecenecus gallistercoris</name>
    <dbReference type="NCBI Taxonomy" id="2840793"/>
    <lineage>
        <taxon>Bacteria</taxon>
        <taxon>Bacillati</taxon>
        <taxon>Bacillota</taxon>
        <taxon>Bacillota incertae sedis</taxon>
        <taxon>Candidatus Faecenecus</taxon>
    </lineage>
</organism>
<dbReference type="InterPro" id="IPR022450">
    <property type="entry name" value="TsaD"/>
</dbReference>
<evidence type="ECO:0000256" key="3">
    <source>
        <dbReference type="ARBA" id="ARBA00022694"/>
    </source>
</evidence>
<gene>
    <name evidence="8 10" type="primary">tsaD</name>
    <name evidence="10" type="ORF">IAC85_04945</name>
</gene>
<dbReference type="PANTHER" id="PTHR11735:SF6">
    <property type="entry name" value="TRNA N6-ADENOSINE THREONYLCARBAMOYLTRANSFERASE, MITOCHONDRIAL"/>
    <property type="match status" value="1"/>
</dbReference>
<dbReference type="EC" id="2.3.1.234" evidence="8"/>
<feature type="binding site" evidence="8">
    <location>
        <position position="179"/>
    </location>
    <ligand>
        <name>substrate</name>
    </ligand>
</feature>
<feature type="binding site" evidence="8">
    <location>
        <position position="166"/>
    </location>
    <ligand>
        <name>substrate</name>
    </ligand>
</feature>
<dbReference type="HAMAP" id="MF_01445">
    <property type="entry name" value="TsaD"/>
    <property type="match status" value="1"/>
</dbReference>
<evidence type="ECO:0000256" key="6">
    <source>
        <dbReference type="ARBA" id="ARBA00023315"/>
    </source>
</evidence>
<comment type="function">
    <text evidence="8">Required for the formation of a threonylcarbamoyl group on adenosine at position 37 (t(6)A37) in tRNAs that read codons beginning with adenine. Is involved in the transfer of the threonylcarbamoyl moiety of threonylcarbamoyl-AMP (TC-AMP) to the N6 group of A37, together with TsaE and TsaB. TsaD likely plays a direct catalytic role in this reaction.</text>
</comment>
<proteinExistence type="inferred from homology"/>
<feature type="domain" description="Gcp-like" evidence="9">
    <location>
        <begin position="25"/>
        <end position="305"/>
    </location>
</feature>
<evidence type="ECO:0000313" key="11">
    <source>
        <dbReference type="Proteomes" id="UP000886725"/>
    </source>
</evidence>
<dbReference type="NCBIfam" id="TIGR03723">
    <property type="entry name" value="T6A_TsaD_YgjD"/>
    <property type="match status" value="1"/>
</dbReference>
<keyword evidence="3 8" id="KW-0819">tRNA processing</keyword>
<feature type="binding site" evidence="8">
    <location>
        <position position="183"/>
    </location>
    <ligand>
        <name>substrate</name>
    </ligand>
</feature>
<evidence type="ECO:0000256" key="7">
    <source>
        <dbReference type="ARBA" id="ARBA00048117"/>
    </source>
</evidence>
<dbReference type="NCBIfam" id="TIGR00329">
    <property type="entry name" value="gcp_kae1"/>
    <property type="match status" value="1"/>
</dbReference>
<dbReference type="Pfam" id="PF00814">
    <property type="entry name" value="TsaD"/>
    <property type="match status" value="1"/>
</dbReference>
<feature type="binding site" evidence="8">
    <location>
        <position position="111"/>
    </location>
    <ligand>
        <name>Fe cation</name>
        <dbReference type="ChEBI" id="CHEBI:24875"/>
    </ligand>
</feature>
<keyword evidence="4 8" id="KW-0479">Metal-binding</keyword>
<dbReference type="PANTHER" id="PTHR11735">
    <property type="entry name" value="TRNA N6-ADENOSINE THREONYLCARBAMOYLTRANSFERASE"/>
    <property type="match status" value="1"/>
</dbReference>
<dbReference type="InterPro" id="IPR017860">
    <property type="entry name" value="Peptidase_M22_CS"/>
</dbReference>
<dbReference type="GO" id="GO:0005506">
    <property type="term" value="F:iron ion binding"/>
    <property type="evidence" value="ECO:0007669"/>
    <property type="project" value="UniProtKB-UniRule"/>
</dbReference>
<dbReference type="GO" id="GO:0005737">
    <property type="term" value="C:cytoplasm"/>
    <property type="evidence" value="ECO:0007669"/>
    <property type="project" value="UniProtKB-SubCell"/>
</dbReference>
<feature type="binding site" evidence="8">
    <location>
        <position position="115"/>
    </location>
    <ligand>
        <name>Fe cation</name>
        <dbReference type="ChEBI" id="CHEBI:24875"/>
    </ligand>
</feature>
<evidence type="ECO:0000256" key="2">
    <source>
        <dbReference type="ARBA" id="ARBA00022679"/>
    </source>
</evidence>
<dbReference type="CDD" id="cd24133">
    <property type="entry name" value="ASKHA_NBD_TsaD_bac"/>
    <property type="match status" value="1"/>
</dbReference>
<comment type="subcellular location">
    <subcellularLocation>
        <location evidence="8">Cytoplasm</location>
    </subcellularLocation>
</comment>
<feature type="binding site" evidence="8">
    <location>
        <position position="299"/>
    </location>
    <ligand>
        <name>Fe cation</name>
        <dbReference type="ChEBI" id="CHEBI:24875"/>
    </ligand>
</feature>
<dbReference type="GO" id="GO:0002949">
    <property type="term" value="P:tRNA threonylcarbamoyladenosine modification"/>
    <property type="evidence" value="ECO:0007669"/>
    <property type="project" value="UniProtKB-UniRule"/>
</dbReference>
<dbReference type="PROSITE" id="PS01016">
    <property type="entry name" value="GLYCOPROTEASE"/>
    <property type="match status" value="1"/>
</dbReference>
<keyword evidence="1 8" id="KW-0963">Cytoplasm</keyword>
<dbReference type="InterPro" id="IPR043129">
    <property type="entry name" value="ATPase_NBD"/>
</dbReference>
<evidence type="ECO:0000256" key="4">
    <source>
        <dbReference type="ARBA" id="ARBA00022723"/>
    </source>
</evidence>
<sequence>MNILGIESSCDETSASIVQDGVKEIATVVSSQIDIHKEYGGVVPEIASREHVKNITIVLEECLLKANMTMDDIDAIAITYGPGLIGSLLIGMEAAKTLSFVHQKPLIPVHHIAGHIYANSLVHEMKFPLIALVISGGHTELIYMKNHYSFQKLGGTLDDAVGECYDKVARVLNVPYPGGPLVDKMAHKGDPSYSLPIPLQDDSYNFSFSGLKSAVINLVHNEEQRGNAIRPDDLAASFQNVVVESITSKTMKALKDYDVHQLIVAGGVAANRGIRERLKVLCEENHVDCSFPPIEYCTDNAAMIGAAGYFAYLDGRRADLTLNSVSSSELK</sequence>
<dbReference type="GO" id="GO:0061711">
    <property type="term" value="F:tRNA N(6)-L-threonylcarbamoyladenine synthase activity"/>
    <property type="evidence" value="ECO:0007669"/>
    <property type="project" value="UniProtKB-EC"/>
</dbReference>
<comment type="similarity">
    <text evidence="8">Belongs to the KAE1 / TsaD family.</text>
</comment>
<keyword evidence="2 8" id="KW-0808">Transferase</keyword>
<dbReference type="AlphaFoldDB" id="A0A9D0YZS7"/>
<keyword evidence="6 8" id="KW-0012">Acyltransferase</keyword>
<name>A0A9D0YZS7_9FIRM</name>
<dbReference type="FunFam" id="3.30.420.40:FF:000040">
    <property type="entry name" value="tRNA N6-adenosine threonylcarbamoyltransferase"/>
    <property type="match status" value="1"/>
</dbReference>
<reference evidence="10" key="2">
    <citation type="journal article" date="2021" name="PeerJ">
        <title>Extensive microbial diversity within the chicken gut microbiome revealed by metagenomics and culture.</title>
        <authorList>
            <person name="Gilroy R."/>
            <person name="Ravi A."/>
            <person name="Getino M."/>
            <person name="Pursley I."/>
            <person name="Horton D.L."/>
            <person name="Alikhan N.F."/>
            <person name="Baker D."/>
            <person name="Gharbi K."/>
            <person name="Hall N."/>
            <person name="Watson M."/>
            <person name="Adriaenssens E.M."/>
            <person name="Foster-Nyarko E."/>
            <person name="Jarju S."/>
            <person name="Secka A."/>
            <person name="Antonio M."/>
            <person name="Oren A."/>
            <person name="Chaudhuri R.R."/>
            <person name="La Ragione R."/>
            <person name="Hildebrand F."/>
            <person name="Pallen M.J."/>
        </authorList>
    </citation>
    <scope>NUCLEOTIDE SEQUENCE</scope>
    <source>
        <strain evidence="10">CHK165-10780</strain>
    </source>
</reference>
<dbReference type="PRINTS" id="PR00789">
    <property type="entry name" value="OSIALOPTASE"/>
</dbReference>
<dbReference type="InterPro" id="IPR000905">
    <property type="entry name" value="Gcp-like_dom"/>
</dbReference>